<dbReference type="PROSITE" id="PS00893">
    <property type="entry name" value="NUDIX_BOX"/>
    <property type="match status" value="1"/>
</dbReference>
<comment type="catalytic activity">
    <reaction evidence="9">
        <text>a 5'-end NAD(+)-phospho-ribonucleoside in mRNA + H2O = a 5'-end phospho-adenosine-phospho-ribonucleoside in mRNA + beta-nicotinamide D-ribonucleotide + 2 H(+)</text>
        <dbReference type="Rhea" id="RHEA:60876"/>
        <dbReference type="Rhea" id="RHEA-COMP:15698"/>
        <dbReference type="Rhea" id="RHEA-COMP:15719"/>
        <dbReference type="ChEBI" id="CHEBI:14649"/>
        <dbReference type="ChEBI" id="CHEBI:15377"/>
        <dbReference type="ChEBI" id="CHEBI:15378"/>
        <dbReference type="ChEBI" id="CHEBI:144029"/>
        <dbReference type="ChEBI" id="CHEBI:144051"/>
    </reaction>
    <physiologicalReaction direction="left-to-right" evidence="9">
        <dbReference type="Rhea" id="RHEA:60877"/>
    </physiologicalReaction>
</comment>
<keyword evidence="7" id="KW-0460">Magnesium</keyword>
<evidence type="ECO:0000256" key="5">
    <source>
        <dbReference type="ARBA" id="ARBA00022723"/>
    </source>
</evidence>
<dbReference type="PANTHER" id="PTHR42904">
    <property type="entry name" value="NUDIX HYDROLASE, NUDC SUBFAMILY"/>
    <property type="match status" value="1"/>
</dbReference>
<keyword evidence="6 12" id="KW-0378">Hydrolase</keyword>
<keyword evidence="5" id="KW-0479">Metal-binding</keyword>
<dbReference type="InterPro" id="IPR000086">
    <property type="entry name" value="NUDIX_hydrolase_dom"/>
</dbReference>
<keyword evidence="13" id="KW-1185">Reference proteome</keyword>
<name>A0ABY4T384_9GAMM</name>
<dbReference type="Pfam" id="PF09296">
    <property type="entry name" value="NUDIX-like"/>
    <property type="match status" value="1"/>
</dbReference>
<protein>
    <recommendedName>
        <fullName evidence="4">NAD(+) diphosphatase</fullName>
        <ecNumber evidence="4">3.6.1.22</ecNumber>
    </recommendedName>
</protein>
<dbReference type="SUPFAM" id="SSF55811">
    <property type="entry name" value="Nudix"/>
    <property type="match status" value="1"/>
</dbReference>
<dbReference type="NCBIfam" id="NF001299">
    <property type="entry name" value="PRK00241.1"/>
    <property type="match status" value="1"/>
</dbReference>
<feature type="region of interest" description="Disordered" evidence="10">
    <location>
        <begin position="1"/>
        <end position="32"/>
    </location>
</feature>
<evidence type="ECO:0000256" key="8">
    <source>
        <dbReference type="ARBA" id="ARBA00023027"/>
    </source>
</evidence>
<proteinExistence type="inferred from homology"/>
<evidence type="ECO:0000256" key="9">
    <source>
        <dbReference type="ARBA" id="ARBA00023679"/>
    </source>
</evidence>
<dbReference type="Gene3D" id="3.90.79.10">
    <property type="entry name" value="Nucleoside Triphosphate Pyrophosphohydrolase"/>
    <property type="match status" value="1"/>
</dbReference>
<evidence type="ECO:0000256" key="6">
    <source>
        <dbReference type="ARBA" id="ARBA00022801"/>
    </source>
</evidence>
<comment type="cofactor">
    <cofactor evidence="1">
        <name>Mg(2+)</name>
        <dbReference type="ChEBI" id="CHEBI:18420"/>
    </cofactor>
</comment>
<dbReference type="PROSITE" id="PS51462">
    <property type="entry name" value="NUDIX"/>
    <property type="match status" value="1"/>
</dbReference>
<dbReference type="EC" id="3.6.1.22" evidence="4"/>
<comment type="cofactor">
    <cofactor evidence="2">
        <name>Zn(2+)</name>
        <dbReference type="ChEBI" id="CHEBI:29105"/>
    </cofactor>
</comment>
<feature type="compositionally biased region" description="Basic and acidic residues" evidence="10">
    <location>
        <begin position="12"/>
        <end position="32"/>
    </location>
</feature>
<dbReference type="Proteomes" id="UP001056681">
    <property type="component" value="Chromosome"/>
</dbReference>
<evidence type="ECO:0000259" key="11">
    <source>
        <dbReference type="PROSITE" id="PS51462"/>
    </source>
</evidence>
<comment type="similarity">
    <text evidence="3">Belongs to the Nudix hydrolase family. NudC subfamily.</text>
</comment>
<dbReference type="Pfam" id="PF00293">
    <property type="entry name" value="NUDIX"/>
    <property type="match status" value="1"/>
</dbReference>
<evidence type="ECO:0000256" key="1">
    <source>
        <dbReference type="ARBA" id="ARBA00001946"/>
    </source>
</evidence>
<evidence type="ECO:0000256" key="4">
    <source>
        <dbReference type="ARBA" id="ARBA00012381"/>
    </source>
</evidence>
<dbReference type="InterPro" id="IPR015375">
    <property type="entry name" value="NADH_PPase-like_N"/>
</dbReference>
<evidence type="ECO:0000256" key="10">
    <source>
        <dbReference type="SAM" id="MobiDB-lite"/>
    </source>
</evidence>
<dbReference type="InterPro" id="IPR050241">
    <property type="entry name" value="NAD-cap_RNA_hydrolase_NudC"/>
</dbReference>
<dbReference type="PANTHER" id="PTHR42904:SF6">
    <property type="entry name" value="NAD-CAPPED RNA HYDROLASE NUDT12"/>
    <property type="match status" value="1"/>
</dbReference>
<dbReference type="CDD" id="cd03429">
    <property type="entry name" value="NUDIX_NADH_pyrophosphatase_Nudt13"/>
    <property type="match status" value="1"/>
</dbReference>
<evidence type="ECO:0000313" key="12">
    <source>
        <dbReference type="EMBL" id="URL58372.1"/>
    </source>
</evidence>
<evidence type="ECO:0000313" key="13">
    <source>
        <dbReference type="Proteomes" id="UP001056681"/>
    </source>
</evidence>
<organism evidence="12 13">
    <name type="scientific">Luteibacter flocculans</name>
    <dbReference type="NCBI Taxonomy" id="2780091"/>
    <lineage>
        <taxon>Bacteria</taxon>
        <taxon>Pseudomonadati</taxon>
        <taxon>Pseudomonadota</taxon>
        <taxon>Gammaproteobacteria</taxon>
        <taxon>Lysobacterales</taxon>
        <taxon>Rhodanobacteraceae</taxon>
        <taxon>Luteibacter</taxon>
    </lineage>
</organism>
<dbReference type="InterPro" id="IPR020084">
    <property type="entry name" value="NUDIX_hydrolase_CS"/>
</dbReference>
<gene>
    <name evidence="12" type="primary">nudC</name>
    <name evidence="12" type="ORF">IM816_17560</name>
</gene>
<evidence type="ECO:0000256" key="7">
    <source>
        <dbReference type="ARBA" id="ARBA00022842"/>
    </source>
</evidence>
<dbReference type="InterPro" id="IPR049734">
    <property type="entry name" value="NudC-like_C"/>
</dbReference>
<accession>A0ABY4T384</accession>
<evidence type="ECO:0000256" key="3">
    <source>
        <dbReference type="ARBA" id="ARBA00009595"/>
    </source>
</evidence>
<sequence>MRRPPAGAVPRSAHDWSRGVSVEQERDKEAATRARENVFAGIDIDRMSERRDDRLWVEEMERHPDTRFLVLDSEGHAFAREDAECLLWMSPEMRAERFGDVASTLLGLADGRAWFALVLDHPQADLYASFAAHRRMSLREAGLILPAFEAGLFAYAKGITHWQRQTRFCSQCGAPVLVVASGHRAQCTNPDGPHMHFPRTDAAIIVIVEQGDACLLGRQRGWPAGRYSTLAGFIEPGESLEDAVRREVREESGVEVVHATYHSSQPWPLPASLMVGFTATARNRDIHLRDDELEDARWFTADDIIRGMRSGSLGVPPPLSVSYRLIEHWLALRGVSLDDLVTTSLPKR</sequence>
<evidence type="ECO:0000256" key="2">
    <source>
        <dbReference type="ARBA" id="ARBA00001947"/>
    </source>
</evidence>
<keyword evidence="8" id="KW-0520">NAD</keyword>
<reference evidence="12" key="1">
    <citation type="submission" date="2020-10" db="EMBL/GenBank/DDBJ databases">
        <title>Whole-genome sequence of Luteibacter sp. EIF3.</title>
        <authorList>
            <person name="Friedrich I."/>
            <person name="Hertel R."/>
            <person name="Daniel R."/>
        </authorList>
    </citation>
    <scope>NUCLEOTIDE SEQUENCE</scope>
    <source>
        <strain evidence="12">EIF3</strain>
    </source>
</reference>
<dbReference type="Gene3D" id="3.90.79.20">
    <property type="match status" value="1"/>
</dbReference>
<dbReference type="InterPro" id="IPR015797">
    <property type="entry name" value="NUDIX_hydrolase-like_dom_sf"/>
</dbReference>
<dbReference type="EMBL" id="CP063231">
    <property type="protein sequence ID" value="URL58372.1"/>
    <property type="molecule type" value="Genomic_DNA"/>
</dbReference>
<dbReference type="GO" id="GO:0016787">
    <property type="term" value="F:hydrolase activity"/>
    <property type="evidence" value="ECO:0007669"/>
    <property type="project" value="UniProtKB-KW"/>
</dbReference>
<feature type="domain" description="Nudix hydrolase" evidence="11">
    <location>
        <begin position="198"/>
        <end position="321"/>
    </location>
</feature>